<dbReference type="GO" id="GO:0005737">
    <property type="term" value="C:cytoplasm"/>
    <property type="evidence" value="ECO:0007669"/>
    <property type="project" value="TreeGrafter"/>
</dbReference>
<dbReference type="EMBL" id="CABFOC020000044">
    <property type="protein sequence ID" value="CAH0052426.1"/>
    <property type="molecule type" value="Genomic_DNA"/>
</dbReference>
<dbReference type="OrthoDB" id="2015447at2759"/>
<dbReference type="PIRSF" id="PIRSF000189">
    <property type="entry name" value="D-aa_oxidase"/>
    <property type="match status" value="1"/>
</dbReference>
<evidence type="ECO:0000313" key="8">
    <source>
        <dbReference type="EMBL" id="CAH0052426.1"/>
    </source>
</evidence>
<dbReference type="PANTHER" id="PTHR11530">
    <property type="entry name" value="D-AMINO ACID OXIDASE"/>
    <property type="match status" value="1"/>
</dbReference>
<feature type="binding site" evidence="6">
    <location>
        <position position="223"/>
    </location>
    <ligand>
        <name>D-dopa</name>
        <dbReference type="ChEBI" id="CHEBI:149689"/>
    </ligand>
</feature>
<organism evidence="8 9">
    <name type="scientific">Clonostachys solani</name>
    <dbReference type="NCBI Taxonomy" id="160281"/>
    <lineage>
        <taxon>Eukaryota</taxon>
        <taxon>Fungi</taxon>
        <taxon>Dikarya</taxon>
        <taxon>Ascomycota</taxon>
        <taxon>Pezizomycotina</taxon>
        <taxon>Sordariomycetes</taxon>
        <taxon>Hypocreomycetidae</taxon>
        <taxon>Hypocreales</taxon>
        <taxon>Bionectriaceae</taxon>
        <taxon>Clonostachys</taxon>
    </lineage>
</organism>
<evidence type="ECO:0000259" key="7">
    <source>
        <dbReference type="Pfam" id="PF01266"/>
    </source>
</evidence>
<dbReference type="SUPFAM" id="SSF54373">
    <property type="entry name" value="FAD-linked reductases, C-terminal domain"/>
    <property type="match status" value="1"/>
</dbReference>
<dbReference type="InterPro" id="IPR006181">
    <property type="entry name" value="D-amino_acid_oxidase_CS"/>
</dbReference>
<dbReference type="GO" id="GO:0003884">
    <property type="term" value="F:D-amino-acid oxidase activity"/>
    <property type="evidence" value="ECO:0007669"/>
    <property type="project" value="InterPro"/>
</dbReference>
<proteinExistence type="inferred from homology"/>
<feature type="domain" description="FAD dependent oxidoreductase" evidence="7">
    <location>
        <begin position="7"/>
        <end position="322"/>
    </location>
</feature>
<comment type="caution">
    <text evidence="8">The sequence shown here is derived from an EMBL/GenBank/DDBJ whole genome shotgun (WGS) entry which is preliminary data.</text>
</comment>
<keyword evidence="5" id="KW-0560">Oxidoreductase</keyword>
<dbReference type="SUPFAM" id="SSF51971">
    <property type="entry name" value="Nucleotide-binding domain"/>
    <property type="match status" value="1"/>
</dbReference>
<evidence type="ECO:0000256" key="4">
    <source>
        <dbReference type="ARBA" id="ARBA00022827"/>
    </source>
</evidence>
<dbReference type="AlphaFoldDB" id="A0A9N9ZBG7"/>
<dbReference type="PROSITE" id="PS00677">
    <property type="entry name" value="DAO"/>
    <property type="match status" value="1"/>
</dbReference>
<evidence type="ECO:0000256" key="2">
    <source>
        <dbReference type="ARBA" id="ARBA00006730"/>
    </source>
</evidence>
<keyword evidence="9" id="KW-1185">Reference proteome</keyword>
<dbReference type="InterPro" id="IPR023209">
    <property type="entry name" value="DAO"/>
</dbReference>
<sequence length="333" mass="36854">MARTEADVGVVGAGVMGLAASLLLVEAGYRVTVVAQHLAGDLTPDWTSPWAGALLAPHPDAGFPDLQENSLKRWHRLRHECRDAGVEERDIYEYYDNRKDLSSIWYKRIYPDLTAIPTEDLVSGAEIGFKYRGLIVDPNAFLPWITRLLKEKGVKFIQRRISSLDELKSITGAATLVNASGLGARELANDEKVHAVRGQTMFVPCDSRNMDRVTIHQGSHYTYAIPRIASGGVILGGVAQPDNYSRDIDPATRDDIMRRVNELTKGKFFWVDHKGAIVKDLVGFRPARTGGIRVEREDRVIHAYGLGALGYVFAFGAAEKVVSLVQEVNRAKL</sequence>
<dbReference type="GO" id="GO:0019478">
    <property type="term" value="P:D-amino acid catabolic process"/>
    <property type="evidence" value="ECO:0007669"/>
    <property type="project" value="TreeGrafter"/>
</dbReference>
<feature type="binding site" evidence="6">
    <location>
        <position position="285"/>
    </location>
    <ligand>
        <name>D-dopa</name>
        <dbReference type="ChEBI" id="CHEBI:149689"/>
    </ligand>
</feature>
<evidence type="ECO:0000256" key="6">
    <source>
        <dbReference type="PIRSR" id="PIRSR000189-1"/>
    </source>
</evidence>
<dbReference type="Proteomes" id="UP000775872">
    <property type="component" value="Unassembled WGS sequence"/>
</dbReference>
<dbReference type="PANTHER" id="PTHR11530:SF11">
    <property type="entry name" value="D-ASPARTATE OXIDASE"/>
    <property type="match status" value="1"/>
</dbReference>
<dbReference type="Gene3D" id="3.30.9.10">
    <property type="entry name" value="D-Amino Acid Oxidase, subunit A, domain 2"/>
    <property type="match status" value="1"/>
</dbReference>
<dbReference type="Gene3D" id="3.40.50.720">
    <property type="entry name" value="NAD(P)-binding Rossmann-like Domain"/>
    <property type="match status" value="1"/>
</dbReference>
<evidence type="ECO:0000256" key="1">
    <source>
        <dbReference type="ARBA" id="ARBA00001974"/>
    </source>
</evidence>
<evidence type="ECO:0000256" key="3">
    <source>
        <dbReference type="ARBA" id="ARBA00022630"/>
    </source>
</evidence>
<gene>
    <name evidence="8" type="ORF">CSOL1703_00015548</name>
</gene>
<name>A0A9N9ZBG7_9HYPO</name>
<dbReference type="Pfam" id="PF01266">
    <property type="entry name" value="DAO"/>
    <property type="match status" value="1"/>
</dbReference>
<reference evidence="9" key="1">
    <citation type="submission" date="2019-06" db="EMBL/GenBank/DDBJ databases">
        <authorList>
            <person name="Broberg M."/>
        </authorList>
    </citation>
    <scope>NUCLEOTIDE SEQUENCE [LARGE SCALE GENOMIC DNA]</scope>
</reference>
<keyword evidence="4 6" id="KW-0274">FAD</keyword>
<evidence type="ECO:0000313" key="9">
    <source>
        <dbReference type="Proteomes" id="UP000775872"/>
    </source>
</evidence>
<evidence type="ECO:0000256" key="5">
    <source>
        <dbReference type="ARBA" id="ARBA00023002"/>
    </source>
</evidence>
<comment type="cofactor">
    <cofactor evidence="1 6">
        <name>FAD</name>
        <dbReference type="ChEBI" id="CHEBI:57692"/>
    </cofactor>
</comment>
<dbReference type="InterPro" id="IPR006076">
    <property type="entry name" value="FAD-dep_OxRdtase"/>
</dbReference>
<comment type="similarity">
    <text evidence="2">Belongs to the DAMOX/DASOX family.</text>
</comment>
<keyword evidence="3" id="KW-0285">Flavoprotein</keyword>
<protein>
    <recommendedName>
        <fullName evidence="7">FAD dependent oxidoreductase domain-containing protein</fullName>
    </recommendedName>
</protein>
<reference evidence="8 9" key="2">
    <citation type="submission" date="2021-10" db="EMBL/GenBank/DDBJ databases">
        <authorList>
            <person name="Piombo E."/>
        </authorList>
    </citation>
    <scope>NUCLEOTIDE SEQUENCE [LARGE SCALE GENOMIC DNA]</scope>
</reference>
<accession>A0A9N9ZBG7</accession>
<feature type="binding site" evidence="6">
    <location>
        <begin position="47"/>
        <end position="48"/>
    </location>
    <ligand>
        <name>FAD</name>
        <dbReference type="ChEBI" id="CHEBI:57692"/>
    </ligand>
</feature>
<dbReference type="GO" id="GO:0071949">
    <property type="term" value="F:FAD binding"/>
    <property type="evidence" value="ECO:0007669"/>
    <property type="project" value="InterPro"/>
</dbReference>